<dbReference type="Pfam" id="PF01747">
    <property type="entry name" value="ATP-sulfurylase"/>
    <property type="match status" value="1"/>
</dbReference>
<dbReference type="AlphaFoldDB" id="A0A1B7LF39"/>
<dbReference type="SUPFAM" id="SSF88697">
    <property type="entry name" value="PUA domain-like"/>
    <property type="match status" value="1"/>
</dbReference>
<sequence length="393" mass="43631">MTKKGLVAPHGGKLTPVLVPENQRPEYLAKAKSLPVIRMSSRETSDLLMIGMGAFSPLTGFMNKADYESVVGTKHLTSGLAWPIPITLSVTREQAATLKEGMEVALVDDETDTYVGILTVGDKYEYDKTRECKEVFFTDDMEHPGVQKVMSQGEVNVGGSVVTFSQLGYAKKYGSYYATPSQTRAIFVDKGWSTVAAFQTRNPLHRSHEFLCKIGNEVCDGLLIHPIVGKLKPGDIPAETRLKCYEALLANYFNRKNVVMRVYPMEMRYAGPSEGILHAIFRQNFGCSHLLVGRDHAGVGSYYGAYQAQELFDQFEPGEILCQPIKVTAAFYCKKCDGMTTEKTCEHDPSERISISGTKLRGMLSAGEMPPPQFSRPEVLKILMEYYQSLNGK</sequence>
<dbReference type="EC" id="2.7.7.4" evidence="8"/>
<comment type="pathway">
    <text evidence="1 8">Sulfur metabolism; hydrogen sulfide biosynthesis; sulfite from sulfate: step 1/3.</text>
</comment>
<keyword evidence="2 8" id="KW-0808">Transferase</keyword>
<dbReference type="Proteomes" id="UP000078532">
    <property type="component" value="Unassembled WGS sequence"/>
</dbReference>
<evidence type="ECO:0000256" key="7">
    <source>
        <dbReference type="ARBA" id="ARBA00049370"/>
    </source>
</evidence>
<dbReference type="InterPro" id="IPR002650">
    <property type="entry name" value="Sulphate_adenylyltransferase"/>
</dbReference>
<evidence type="ECO:0000256" key="8">
    <source>
        <dbReference type="HAMAP-Rule" id="MF_00066"/>
    </source>
</evidence>
<evidence type="ECO:0000256" key="2">
    <source>
        <dbReference type="ARBA" id="ARBA00022679"/>
    </source>
</evidence>
<dbReference type="SUPFAM" id="SSF52374">
    <property type="entry name" value="Nucleotidylyl transferase"/>
    <property type="match status" value="1"/>
</dbReference>
<dbReference type="NCBIfam" id="TIGR00339">
    <property type="entry name" value="sopT"/>
    <property type="match status" value="1"/>
</dbReference>
<name>A0A1B7LF39_9FIRM</name>
<dbReference type="Pfam" id="PF14306">
    <property type="entry name" value="PUA_2"/>
    <property type="match status" value="1"/>
</dbReference>
<dbReference type="PANTHER" id="PTHR43509">
    <property type="match status" value="1"/>
</dbReference>
<dbReference type="InterPro" id="IPR025980">
    <property type="entry name" value="ATP-Sase_PUA-like_dom"/>
</dbReference>
<evidence type="ECO:0000313" key="11">
    <source>
        <dbReference type="EMBL" id="OAT81827.1"/>
    </source>
</evidence>
<dbReference type="EMBL" id="LYVF01000158">
    <property type="protein sequence ID" value="OAT81827.1"/>
    <property type="molecule type" value="Genomic_DNA"/>
</dbReference>
<evidence type="ECO:0000259" key="9">
    <source>
        <dbReference type="Pfam" id="PF01747"/>
    </source>
</evidence>
<dbReference type="GO" id="GO:0004781">
    <property type="term" value="F:sulfate adenylyltransferase (ATP) activity"/>
    <property type="evidence" value="ECO:0007669"/>
    <property type="project" value="UniProtKB-UniRule"/>
</dbReference>
<comment type="similarity">
    <text evidence="6 8">Belongs to the sulfate adenylyltransferase family.</text>
</comment>
<protein>
    <recommendedName>
        <fullName evidence="8">Sulfate adenylyltransferase</fullName>
        <ecNumber evidence="8">2.7.7.4</ecNumber>
    </recommendedName>
    <alternativeName>
        <fullName evidence="8">ATP-sulfurylase</fullName>
    </alternativeName>
    <alternativeName>
        <fullName evidence="8">Sulfate adenylate transferase</fullName>
        <shortName evidence="8">SAT</shortName>
    </alternativeName>
</protein>
<reference evidence="11 12" key="1">
    <citation type="submission" date="2016-04" db="EMBL/GenBank/DDBJ databases">
        <authorList>
            <person name="Evans L.H."/>
            <person name="Alamgir A."/>
            <person name="Owens N."/>
            <person name="Weber N.D."/>
            <person name="Virtaneva K."/>
            <person name="Barbian K."/>
            <person name="Babar A."/>
            <person name="Rosenke K."/>
        </authorList>
    </citation>
    <scope>NUCLEOTIDE SEQUENCE [LARGE SCALE GENOMIC DNA]</scope>
    <source>
        <strain evidence="11 12">LMa1</strain>
    </source>
</reference>
<dbReference type="RefSeq" id="WP_066668356.1">
    <property type="nucleotide sequence ID" value="NZ_LYVF01000158.1"/>
</dbReference>
<dbReference type="STRING" id="1838280.A6M21_10575"/>
<dbReference type="InterPro" id="IPR014729">
    <property type="entry name" value="Rossmann-like_a/b/a_fold"/>
</dbReference>
<comment type="catalytic activity">
    <reaction evidence="7 8">
        <text>sulfate + ATP + H(+) = adenosine 5'-phosphosulfate + diphosphate</text>
        <dbReference type="Rhea" id="RHEA:18133"/>
        <dbReference type="ChEBI" id="CHEBI:15378"/>
        <dbReference type="ChEBI" id="CHEBI:16189"/>
        <dbReference type="ChEBI" id="CHEBI:30616"/>
        <dbReference type="ChEBI" id="CHEBI:33019"/>
        <dbReference type="ChEBI" id="CHEBI:58243"/>
        <dbReference type="EC" id="2.7.7.4"/>
    </reaction>
</comment>
<evidence type="ECO:0000256" key="4">
    <source>
        <dbReference type="ARBA" id="ARBA00022741"/>
    </source>
</evidence>
<dbReference type="CDD" id="cd00517">
    <property type="entry name" value="ATPS"/>
    <property type="match status" value="1"/>
</dbReference>
<feature type="domain" description="Sulphate adenylyltransferase catalytic" evidence="9">
    <location>
        <begin position="175"/>
        <end position="386"/>
    </location>
</feature>
<keyword evidence="3 8" id="KW-0548">Nucleotidyltransferase</keyword>
<keyword evidence="12" id="KW-1185">Reference proteome</keyword>
<dbReference type="GO" id="GO:0070814">
    <property type="term" value="P:hydrogen sulfide biosynthetic process"/>
    <property type="evidence" value="ECO:0007669"/>
    <property type="project" value="UniProtKB-UniRule"/>
</dbReference>
<dbReference type="HAMAP" id="MF_00066">
    <property type="entry name" value="Sulf_adenylyltr"/>
    <property type="match status" value="1"/>
</dbReference>
<dbReference type="PANTHER" id="PTHR43509:SF1">
    <property type="entry name" value="SULFATE ADENYLYLTRANSFERASE"/>
    <property type="match status" value="1"/>
</dbReference>
<feature type="domain" description="ATP-sulfurylase PUA-like" evidence="10">
    <location>
        <begin position="8"/>
        <end position="164"/>
    </location>
</feature>
<dbReference type="InterPro" id="IPR024951">
    <property type="entry name" value="Sulfurylase_cat_dom"/>
</dbReference>
<dbReference type="GO" id="GO:0005524">
    <property type="term" value="F:ATP binding"/>
    <property type="evidence" value="ECO:0007669"/>
    <property type="project" value="UniProtKB-KW"/>
</dbReference>
<dbReference type="GO" id="GO:0000103">
    <property type="term" value="P:sulfate assimilation"/>
    <property type="evidence" value="ECO:0007669"/>
    <property type="project" value="UniProtKB-UniRule"/>
</dbReference>
<keyword evidence="5 8" id="KW-0067">ATP-binding</keyword>
<dbReference type="Gene3D" id="3.40.50.620">
    <property type="entry name" value="HUPs"/>
    <property type="match status" value="1"/>
</dbReference>
<evidence type="ECO:0000259" key="10">
    <source>
        <dbReference type="Pfam" id="PF14306"/>
    </source>
</evidence>
<organism evidence="11 12">
    <name type="scientific">Desulfotomaculum copahuensis</name>
    <dbReference type="NCBI Taxonomy" id="1838280"/>
    <lineage>
        <taxon>Bacteria</taxon>
        <taxon>Bacillati</taxon>
        <taxon>Bacillota</taxon>
        <taxon>Clostridia</taxon>
        <taxon>Eubacteriales</taxon>
        <taxon>Desulfotomaculaceae</taxon>
        <taxon>Desulfotomaculum</taxon>
    </lineage>
</organism>
<dbReference type="NCBIfam" id="NF003166">
    <property type="entry name" value="PRK04149.1"/>
    <property type="match status" value="1"/>
</dbReference>
<dbReference type="Gene3D" id="3.10.400.10">
    <property type="entry name" value="Sulfate adenylyltransferase"/>
    <property type="match status" value="1"/>
</dbReference>
<dbReference type="OrthoDB" id="9804504at2"/>
<gene>
    <name evidence="8" type="primary">sat</name>
    <name evidence="11" type="ORF">A6M21_10575</name>
</gene>
<evidence type="ECO:0000256" key="5">
    <source>
        <dbReference type="ARBA" id="ARBA00022840"/>
    </source>
</evidence>
<evidence type="ECO:0000256" key="1">
    <source>
        <dbReference type="ARBA" id="ARBA00005048"/>
    </source>
</evidence>
<evidence type="ECO:0000256" key="6">
    <source>
        <dbReference type="ARBA" id="ARBA00037980"/>
    </source>
</evidence>
<dbReference type="InterPro" id="IPR020792">
    <property type="entry name" value="SO4_adenylyltransferase_pro"/>
</dbReference>
<keyword evidence="4 8" id="KW-0547">Nucleotide-binding</keyword>
<evidence type="ECO:0000313" key="12">
    <source>
        <dbReference type="Proteomes" id="UP000078532"/>
    </source>
</evidence>
<dbReference type="UniPathway" id="UPA00140">
    <property type="reaction ID" value="UER00204"/>
</dbReference>
<proteinExistence type="inferred from homology"/>
<comment type="caution">
    <text evidence="11">The sequence shown here is derived from an EMBL/GenBank/DDBJ whole genome shotgun (WGS) entry which is preliminary data.</text>
</comment>
<evidence type="ECO:0000256" key="3">
    <source>
        <dbReference type="ARBA" id="ARBA00022695"/>
    </source>
</evidence>
<accession>A0A1B7LF39</accession>
<dbReference type="InterPro" id="IPR015947">
    <property type="entry name" value="PUA-like_sf"/>
</dbReference>